<sequence>MLLLPRHMAQSLRWREHPKWVLSMNERYSVIIASSLGFLLVHRLNAEKLETATGTTFHHLDCQWCFPSVRGSEDPKHGVQSCSQRGGGGRIRLVIVGHNNDTHGVGYFSRLIVRHLYSLRDGIHHIQGFVKVFVELFGVLQCRVELDFALTGGGVDEVLDCAEFGGFGVECHECGVGVFHDIYLPLLLLFLFSGLCLKSFISHAVIIFNVGVSFVCMFFGVPFLRLLKSRILVKSFLIHGNLLRKNIDRAWDEIREQFLCTNRIRAGVLQPSVDNMLGFHKITVNKLHALKHGIHARAENIGFGSSQFLPPLQ</sequence>
<keyword evidence="1" id="KW-1133">Transmembrane helix</keyword>
<keyword evidence="1" id="KW-0812">Transmembrane</keyword>
<evidence type="ECO:0000256" key="1">
    <source>
        <dbReference type="SAM" id="Phobius"/>
    </source>
</evidence>
<keyword evidence="1" id="KW-0472">Membrane</keyword>
<evidence type="ECO:0000313" key="2">
    <source>
        <dbReference type="EMBL" id="DAE21732.1"/>
    </source>
</evidence>
<protein>
    <submittedName>
        <fullName evidence="2">Uncharacterized protein</fullName>
    </submittedName>
</protein>
<proteinExistence type="predicted"/>
<accession>A0A8S5QSU8</accession>
<feature type="transmembrane region" description="Helical" evidence="1">
    <location>
        <begin position="200"/>
        <end position="224"/>
    </location>
</feature>
<reference evidence="2" key="1">
    <citation type="journal article" date="2021" name="Proc. Natl. Acad. Sci. U.S.A.">
        <title>A Catalog of Tens of Thousands of Viruses from Human Metagenomes Reveals Hidden Associations with Chronic Diseases.</title>
        <authorList>
            <person name="Tisza M.J."/>
            <person name="Buck C.B."/>
        </authorList>
    </citation>
    <scope>NUCLEOTIDE SEQUENCE</scope>
    <source>
        <strain evidence="2">CtaUh10</strain>
    </source>
</reference>
<organism evidence="2">
    <name type="scientific">Podoviridae sp. ctaUh10</name>
    <dbReference type="NCBI Taxonomy" id="2826563"/>
    <lineage>
        <taxon>Viruses</taxon>
        <taxon>Duplodnaviria</taxon>
        <taxon>Heunggongvirae</taxon>
        <taxon>Uroviricota</taxon>
        <taxon>Caudoviricetes</taxon>
    </lineage>
</organism>
<name>A0A8S5QSU8_9CAUD</name>
<dbReference type="EMBL" id="BK015716">
    <property type="protein sequence ID" value="DAE21732.1"/>
    <property type="molecule type" value="Genomic_DNA"/>
</dbReference>